<accession>A0A5E4NMX4</accession>
<dbReference type="Proteomes" id="UP000325440">
    <property type="component" value="Unassembled WGS sequence"/>
</dbReference>
<proteinExistence type="predicted"/>
<protein>
    <submittedName>
        <fullName evidence="2">Uncharacterized protein</fullName>
    </submittedName>
</protein>
<feature type="chain" id="PRO_5022897557" evidence="1">
    <location>
        <begin position="25"/>
        <end position="83"/>
    </location>
</feature>
<dbReference type="AlphaFoldDB" id="A0A5E4NMX4"/>
<name>A0A5E4NMX4_9HEMI</name>
<keyword evidence="1" id="KW-0732">Signal</keyword>
<keyword evidence="3" id="KW-1185">Reference proteome</keyword>
<sequence length="83" mass="8630">MKSQNFVIFPLCCVLLMCVHSINSQLPLECSTGCQPIPSDGIITTCSNGLPALLEGTCECCPPDPSVPGVPPSSDGSFSFPIS</sequence>
<evidence type="ECO:0000313" key="2">
    <source>
        <dbReference type="EMBL" id="VVC43875.1"/>
    </source>
</evidence>
<feature type="signal peptide" evidence="1">
    <location>
        <begin position="1"/>
        <end position="24"/>
    </location>
</feature>
<dbReference type="EMBL" id="CABPRJ010002373">
    <property type="protein sequence ID" value="VVC43875.1"/>
    <property type="molecule type" value="Genomic_DNA"/>
</dbReference>
<reference evidence="2 3" key="1">
    <citation type="submission" date="2019-08" db="EMBL/GenBank/DDBJ databases">
        <authorList>
            <person name="Alioto T."/>
            <person name="Alioto T."/>
            <person name="Gomez Garrido J."/>
        </authorList>
    </citation>
    <scope>NUCLEOTIDE SEQUENCE [LARGE SCALE GENOMIC DNA]</scope>
</reference>
<evidence type="ECO:0000313" key="3">
    <source>
        <dbReference type="Proteomes" id="UP000325440"/>
    </source>
</evidence>
<gene>
    <name evidence="2" type="ORF">CINCED_3A004271</name>
</gene>
<organism evidence="2 3">
    <name type="scientific">Cinara cedri</name>
    <dbReference type="NCBI Taxonomy" id="506608"/>
    <lineage>
        <taxon>Eukaryota</taxon>
        <taxon>Metazoa</taxon>
        <taxon>Ecdysozoa</taxon>
        <taxon>Arthropoda</taxon>
        <taxon>Hexapoda</taxon>
        <taxon>Insecta</taxon>
        <taxon>Pterygota</taxon>
        <taxon>Neoptera</taxon>
        <taxon>Paraneoptera</taxon>
        <taxon>Hemiptera</taxon>
        <taxon>Sternorrhyncha</taxon>
        <taxon>Aphidomorpha</taxon>
        <taxon>Aphidoidea</taxon>
        <taxon>Aphididae</taxon>
        <taxon>Lachninae</taxon>
        <taxon>Cinara</taxon>
    </lineage>
</organism>
<evidence type="ECO:0000256" key="1">
    <source>
        <dbReference type="SAM" id="SignalP"/>
    </source>
</evidence>